<name>A0AAD5UYL6_9APHY</name>
<accession>A0AAD5UYL6</accession>
<comment type="caution">
    <text evidence="2">The sequence shown here is derived from an EMBL/GenBank/DDBJ whole genome shotgun (WGS) entry which is preliminary data.</text>
</comment>
<evidence type="ECO:0000313" key="3">
    <source>
        <dbReference type="Proteomes" id="UP001212997"/>
    </source>
</evidence>
<feature type="compositionally biased region" description="Low complexity" evidence="1">
    <location>
        <begin position="190"/>
        <end position="205"/>
    </location>
</feature>
<keyword evidence="3" id="KW-1185">Reference proteome</keyword>
<feature type="compositionally biased region" description="Polar residues" evidence="1">
    <location>
        <begin position="80"/>
        <end position="89"/>
    </location>
</feature>
<protein>
    <submittedName>
        <fullName evidence="2">Uncharacterized protein</fullName>
    </submittedName>
</protein>
<dbReference type="AlphaFoldDB" id="A0AAD5UYL6"/>
<feature type="region of interest" description="Disordered" evidence="1">
    <location>
        <begin position="1"/>
        <end position="211"/>
    </location>
</feature>
<evidence type="ECO:0000256" key="1">
    <source>
        <dbReference type="SAM" id="MobiDB-lite"/>
    </source>
</evidence>
<feature type="compositionally biased region" description="Polar residues" evidence="1">
    <location>
        <begin position="141"/>
        <end position="153"/>
    </location>
</feature>
<gene>
    <name evidence="2" type="ORF">NLI96_g7723</name>
</gene>
<sequence length="593" mass="66274">MPRFTGQDEPNLSVHPVPSSPYPRPEQASLRGTFNARRSVRLAKGKQGVGSPAGKGVSPMKLARSPTPLPPVGAHRPRGSAQTGPTTVSRARASRLRPIVRSPSPDPVPGSSSNHIDIDVDNDSDVEIIDVSPPAPMASDPRNSTPRASTRQKNPYRIPSRRGVDRNRLVSIYTSQTTGSDAIMEDASDSEPPSSSELSASDSDLGPAGGSSFVALRNKGYLKPLEPPNPFDFESFSNAIDSDVRPARMSRTAQLTDERAEQQMKKHLRYEEAREVRTQDKRLQSAAEPTKQQEDAMEDAQVAHDERYMALETEVKRNNVCKILQLWERFNNKVASRDRAMEQLEMAGASSSSIEECTEMVEKMDASITRLLSKVEYSIDGARRQCTEFRKTQLYTSNMCQELRRGRHQDVAERIAQLQAEQDNMLVGLQSGLKDVSTLFHNESKRLGRRTKREEIDHLRLAIKRMRRAMEAEVPATFTTYESKWATLRNVETPLERPLTFSDIPWPVFGEINSTADLTVSAVERFLTHRIRPLRDGSLDATIRSDILCYSDNAFKTSVLDRVASSEDNREWNNIKEGGEQVLKILTGLAFKS</sequence>
<organism evidence="2 3">
    <name type="scientific">Meripilus lineatus</name>
    <dbReference type="NCBI Taxonomy" id="2056292"/>
    <lineage>
        <taxon>Eukaryota</taxon>
        <taxon>Fungi</taxon>
        <taxon>Dikarya</taxon>
        <taxon>Basidiomycota</taxon>
        <taxon>Agaricomycotina</taxon>
        <taxon>Agaricomycetes</taxon>
        <taxon>Polyporales</taxon>
        <taxon>Meripilaceae</taxon>
        <taxon>Meripilus</taxon>
    </lineage>
</organism>
<proteinExistence type="predicted"/>
<feature type="compositionally biased region" description="Basic and acidic residues" evidence="1">
    <location>
        <begin position="273"/>
        <end position="283"/>
    </location>
</feature>
<dbReference type="EMBL" id="JANAWD010000326">
    <property type="protein sequence ID" value="KAJ3481351.1"/>
    <property type="molecule type" value="Genomic_DNA"/>
</dbReference>
<feature type="region of interest" description="Disordered" evidence="1">
    <location>
        <begin position="273"/>
        <end position="299"/>
    </location>
</feature>
<dbReference type="Proteomes" id="UP001212997">
    <property type="component" value="Unassembled WGS sequence"/>
</dbReference>
<evidence type="ECO:0000313" key="2">
    <source>
        <dbReference type="EMBL" id="KAJ3481351.1"/>
    </source>
</evidence>
<reference evidence="2" key="1">
    <citation type="submission" date="2022-07" db="EMBL/GenBank/DDBJ databases">
        <title>Genome Sequence of Physisporinus lineatus.</title>
        <authorList>
            <person name="Buettner E."/>
        </authorList>
    </citation>
    <scope>NUCLEOTIDE SEQUENCE</scope>
    <source>
        <strain evidence="2">VT162</strain>
    </source>
</reference>
<feature type="compositionally biased region" description="Acidic residues" evidence="1">
    <location>
        <begin position="119"/>
        <end position="128"/>
    </location>
</feature>